<comment type="caution">
    <text evidence="2">The sequence shown here is derived from an EMBL/GenBank/DDBJ whole genome shotgun (WGS) entry which is preliminary data.</text>
</comment>
<evidence type="ECO:0000313" key="2">
    <source>
        <dbReference type="EMBL" id="MCJ8352521.1"/>
    </source>
</evidence>
<reference evidence="2" key="2">
    <citation type="submission" date="2022-03" db="EMBL/GenBank/DDBJ databases">
        <authorList>
            <person name="Ryngajllo M."/>
            <person name="Jacek P."/>
            <person name="Kubiak K."/>
        </authorList>
    </citation>
    <scope>NUCLEOTIDE SEQUENCE</scope>
    <source>
        <strain evidence="2">SI1</strain>
    </source>
</reference>
<evidence type="ECO:0000313" key="3">
    <source>
        <dbReference type="Proteomes" id="UP001202887"/>
    </source>
</evidence>
<dbReference type="SMART" id="SM00886">
    <property type="entry name" value="Dabb"/>
    <property type="match status" value="1"/>
</dbReference>
<dbReference type="EMBL" id="JAIBCX010000001">
    <property type="protein sequence ID" value="MCJ8352521.1"/>
    <property type="molecule type" value="Genomic_DNA"/>
</dbReference>
<sequence length="300" mass="30867">MTVRYRRMAERGSVAGMAPRLVLGVVLSGAILSGGVPVIAPLAQAHADAPETSAAAHAPVTPVPGVSVPVAAPEAVAATAPAAQSAGATAGMSGGVSAGVSAPAVAARPVPVPVPAPGPAVPTGPLPVGGPAAPELGEEARAVRLQAAQIGLRAFTAPDFHPGKVRHIVLMRFLPTITDAQRAEVVRRFMALGQVSRRDNGQQVIADIETGVQMSGEGVDQGFEQGFVVTFNSEGDRNYYVGKPVVSDPAYFDPAHEAFKKFAAPYIIGVLVFDYALPAHQAQRTRRAAVMRPGMTQQQG</sequence>
<dbReference type="AlphaFoldDB" id="A0AAW5EMV4"/>
<dbReference type="InterPro" id="IPR011008">
    <property type="entry name" value="Dimeric_a/b-barrel"/>
</dbReference>
<organism evidence="2 3">
    <name type="scientific">Novacetimonas hansenii</name>
    <name type="common">Komagataeibacter hansenii</name>
    <dbReference type="NCBI Taxonomy" id="436"/>
    <lineage>
        <taxon>Bacteria</taxon>
        <taxon>Pseudomonadati</taxon>
        <taxon>Pseudomonadota</taxon>
        <taxon>Alphaproteobacteria</taxon>
        <taxon>Acetobacterales</taxon>
        <taxon>Acetobacteraceae</taxon>
        <taxon>Novacetimonas</taxon>
    </lineage>
</organism>
<feature type="domain" description="Stress-response A/B barrel" evidence="1">
    <location>
        <begin position="165"/>
        <end position="275"/>
    </location>
</feature>
<dbReference type="RefSeq" id="WP_247065864.1">
    <property type="nucleotide sequence ID" value="NZ_CP094848.1"/>
</dbReference>
<dbReference type="SUPFAM" id="SSF54909">
    <property type="entry name" value="Dimeric alpha+beta barrel"/>
    <property type="match status" value="1"/>
</dbReference>
<dbReference type="Pfam" id="PF07876">
    <property type="entry name" value="Dabb"/>
    <property type="match status" value="1"/>
</dbReference>
<protein>
    <submittedName>
        <fullName evidence="2">Dabb family protein</fullName>
    </submittedName>
</protein>
<dbReference type="Proteomes" id="UP001202887">
    <property type="component" value="Unassembled WGS sequence"/>
</dbReference>
<name>A0AAW5EMV4_NOVHA</name>
<accession>A0AAW5EMV4</accession>
<gene>
    <name evidence="2" type="ORF">K1W68_00680</name>
</gene>
<dbReference type="Gene3D" id="3.30.70.100">
    <property type="match status" value="1"/>
</dbReference>
<proteinExistence type="predicted"/>
<evidence type="ECO:0000259" key="1">
    <source>
        <dbReference type="PROSITE" id="PS51502"/>
    </source>
</evidence>
<dbReference type="InterPro" id="IPR013097">
    <property type="entry name" value="Dabb"/>
</dbReference>
<dbReference type="PROSITE" id="PS51502">
    <property type="entry name" value="S_R_A_B_BARREL"/>
    <property type="match status" value="1"/>
</dbReference>
<reference evidence="2" key="1">
    <citation type="journal article" date="2021" name="Polymers (Basel)">
        <title>Highly Stretchable Bacterial Cellulose Produced by Komagataeibacter hansenii SI1.</title>
        <authorList>
            <person name="Cielecka I."/>
            <person name="Ryngajllo M."/>
            <person name="Maniukiewicz W."/>
            <person name="Bielecki S."/>
        </authorList>
    </citation>
    <scope>NUCLEOTIDE SEQUENCE</scope>
    <source>
        <strain evidence="2">SI1</strain>
    </source>
</reference>